<sequence>MLKARDSLTVALRKTLQVQAVLTGVAAIIALLVKSPSFTIALVYGGAVTSIATGLHAWRLLKIAAAGDATDGSSPDGKKVDPIVSQANAGIEVFKGALLKYAAIMGLLALGMGYLKLDPLAVLIGFSVAYIGFMFSGGYAPRSKPRQ</sequence>
<dbReference type="GO" id="GO:0005886">
    <property type="term" value="C:plasma membrane"/>
    <property type="evidence" value="ECO:0007669"/>
    <property type="project" value="UniProtKB-SubCell"/>
</dbReference>
<evidence type="ECO:0000256" key="5">
    <source>
        <dbReference type="ARBA" id="ARBA00023136"/>
    </source>
</evidence>
<gene>
    <name evidence="7" type="ORF">MNBD_GAMMA21-690</name>
</gene>
<organism evidence="7">
    <name type="scientific">hydrothermal vent metagenome</name>
    <dbReference type="NCBI Taxonomy" id="652676"/>
    <lineage>
        <taxon>unclassified sequences</taxon>
        <taxon>metagenomes</taxon>
        <taxon>ecological metagenomes</taxon>
    </lineage>
</organism>
<evidence type="ECO:0000313" key="7">
    <source>
        <dbReference type="EMBL" id="VAW97918.1"/>
    </source>
</evidence>
<evidence type="ECO:0000256" key="4">
    <source>
        <dbReference type="ARBA" id="ARBA00022989"/>
    </source>
</evidence>
<reference evidence="7" key="1">
    <citation type="submission" date="2018-06" db="EMBL/GenBank/DDBJ databases">
        <authorList>
            <person name="Zhirakovskaya E."/>
        </authorList>
    </citation>
    <scope>NUCLEOTIDE SEQUENCE</scope>
</reference>
<evidence type="ECO:0000256" key="2">
    <source>
        <dbReference type="ARBA" id="ARBA00022475"/>
    </source>
</evidence>
<keyword evidence="5 6" id="KW-0472">Membrane</keyword>
<evidence type="ECO:0000256" key="3">
    <source>
        <dbReference type="ARBA" id="ARBA00022692"/>
    </source>
</evidence>
<dbReference type="AlphaFoldDB" id="A0A3B0ZWM6"/>
<comment type="subcellular location">
    <subcellularLocation>
        <location evidence="1">Cell membrane</location>
        <topology evidence="1">Multi-pass membrane protein</topology>
    </subcellularLocation>
</comment>
<protein>
    <recommendedName>
        <fullName evidence="8">ATP synthase protein I</fullName>
    </recommendedName>
</protein>
<keyword evidence="3 6" id="KW-0812">Transmembrane</keyword>
<dbReference type="InterPro" id="IPR005598">
    <property type="entry name" value="ATP_synth_I"/>
</dbReference>
<keyword evidence="2" id="KW-1003">Cell membrane</keyword>
<evidence type="ECO:0008006" key="8">
    <source>
        <dbReference type="Google" id="ProtNLM"/>
    </source>
</evidence>
<name>A0A3B0ZWM6_9ZZZZ</name>
<proteinExistence type="predicted"/>
<dbReference type="EMBL" id="UOFR01000056">
    <property type="protein sequence ID" value="VAW97918.1"/>
    <property type="molecule type" value="Genomic_DNA"/>
</dbReference>
<evidence type="ECO:0000256" key="1">
    <source>
        <dbReference type="ARBA" id="ARBA00004651"/>
    </source>
</evidence>
<feature type="transmembrane region" description="Helical" evidence="6">
    <location>
        <begin position="12"/>
        <end position="32"/>
    </location>
</feature>
<evidence type="ECO:0000256" key="6">
    <source>
        <dbReference type="SAM" id="Phobius"/>
    </source>
</evidence>
<feature type="transmembrane region" description="Helical" evidence="6">
    <location>
        <begin position="121"/>
        <end position="140"/>
    </location>
</feature>
<keyword evidence="4 6" id="KW-1133">Transmembrane helix</keyword>
<dbReference type="Pfam" id="PF03899">
    <property type="entry name" value="ATP-synt_I"/>
    <property type="match status" value="1"/>
</dbReference>
<accession>A0A3B0ZWM6</accession>